<dbReference type="AlphaFoldDB" id="A0A0D3KLD8"/>
<evidence type="ECO:0000256" key="5">
    <source>
        <dbReference type="SAM" id="MobiDB-lite"/>
    </source>
</evidence>
<dbReference type="InterPro" id="IPR000719">
    <property type="entry name" value="Prot_kinase_dom"/>
</dbReference>
<dbReference type="Gene3D" id="3.30.200.20">
    <property type="entry name" value="Phosphorylase Kinase, domain 1"/>
    <property type="match status" value="1"/>
</dbReference>
<keyword evidence="8" id="KW-1185">Reference proteome</keyword>
<evidence type="ECO:0000313" key="8">
    <source>
        <dbReference type="Proteomes" id="UP000013827"/>
    </source>
</evidence>
<keyword evidence="2" id="KW-0547">Nucleotide-binding</keyword>
<dbReference type="Gene3D" id="1.10.510.10">
    <property type="entry name" value="Transferase(Phosphotransferase) domain 1"/>
    <property type="match status" value="1"/>
</dbReference>
<dbReference type="GO" id="GO:0005813">
    <property type="term" value="C:centrosome"/>
    <property type="evidence" value="ECO:0007669"/>
    <property type="project" value="UniProtKB-SubCell"/>
</dbReference>
<dbReference type="STRING" id="2903.R1DM27"/>
<dbReference type="PANTHER" id="PTHR43289:SF6">
    <property type="entry name" value="SERINE_THREONINE-PROTEIN KINASE NEKL-3"/>
    <property type="match status" value="1"/>
</dbReference>
<keyword evidence="1" id="KW-0808">Transferase</keyword>
<reference evidence="8" key="1">
    <citation type="journal article" date="2013" name="Nature">
        <title>Pan genome of the phytoplankton Emiliania underpins its global distribution.</title>
        <authorList>
            <person name="Read B.A."/>
            <person name="Kegel J."/>
            <person name="Klute M.J."/>
            <person name="Kuo A."/>
            <person name="Lefebvre S.C."/>
            <person name="Maumus F."/>
            <person name="Mayer C."/>
            <person name="Miller J."/>
            <person name="Monier A."/>
            <person name="Salamov A."/>
            <person name="Young J."/>
            <person name="Aguilar M."/>
            <person name="Claverie J.M."/>
            <person name="Frickenhaus S."/>
            <person name="Gonzalez K."/>
            <person name="Herman E.K."/>
            <person name="Lin Y.C."/>
            <person name="Napier J."/>
            <person name="Ogata H."/>
            <person name="Sarno A.F."/>
            <person name="Shmutz J."/>
            <person name="Schroeder D."/>
            <person name="de Vargas C."/>
            <person name="Verret F."/>
            <person name="von Dassow P."/>
            <person name="Valentin K."/>
            <person name="Van de Peer Y."/>
            <person name="Wheeler G."/>
            <person name="Dacks J.B."/>
            <person name="Delwiche C.F."/>
            <person name="Dyhrman S.T."/>
            <person name="Glockner G."/>
            <person name="John U."/>
            <person name="Richards T."/>
            <person name="Worden A.Z."/>
            <person name="Zhang X."/>
            <person name="Grigoriev I.V."/>
            <person name="Allen A.E."/>
            <person name="Bidle K."/>
            <person name="Borodovsky M."/>
            <person name="Bowler C."/>
            <person name="Brownlee C."/>
            <person name="Cock J.M."/>
            <person name="Elias M."/>
            <person name="Gladyshev V.N."/>
            <person name="Groth M."/>
            <person name="Guda C."/>
            <person name="Hadaegh A."/>
            <person name="Iglesias-Rodriguez M.D."/>
            <person name="Jenkins J."/>
            <person name="Jones B.M."/>
            <person name="Lawson T."/>
            <person name="Leese F."/>
            <person name="Lindquist E."/>
            <person name="Lobanov A."/>
            <person name="Lomsadze A."/>
            <person name="Malik S.B."/>
            <person name="Marsh M.E."/>
            <person name="Mackinder L."/>
            <person name="Mock T."/>
            <person name="Mueller-Roeber B."/>
            <person name="Pagarete A."/>
            <person name="Parker M."/>
            <person name="Probert I."/>
            <person name="Quesneville H."/>
            <person name="Raines C."/>
            <person name="Rensing S.A."/>
            <person name="Riano-Pachon D.M."/>
            <person name="Richier S."/>
            <person name="Rokitta S."/>
            <person name="Shiraiwa Y."/>
            <person name="Soanes D.M."/>
            <person name="van der Giezen M."/>
            <person name="Wahlund T.M."/>
            <person name="Williams B."/>
            <person name="Wilson W."/>
            <person name="Wolfe G."/>
            <person name="Wurch L.L."/>
        </authorList>
    </citation>
    <scope>NUCLEOTIDE SEQUENCE</scope>
</reference>
<evidence type="ECO:0000313" key="7">
    <source>
        <dbReference type="EnsemblProtists" id="EOD36573"/>
    </source>
</evidence>
<evidence type="ECO:0000256" key="3">
    <source>
        <dbReference type="ARBA" id="ARBA00022777"/>
    </source>
</evidence>
<dbReference type="PaxDb" id="2903-EOD36573"/>
<dbReference type="KEGG" id="ehx:EMIHUDRAFT_471530"/>
<organism evidence="7 8">
    <name type="scientific">Emiliania huxleyi (strain CCMP1516)</name>
    <dbReference type="NCBI Taxonomy" id="280463"/>
    <lineage>
        <taxon>Eukaryota</taxon>
        <taxon>Haptista</taxon>
        <taxon>Haptophyta</taxon>
        <taxon>Prymnesiophyceae</taxon>
        <taxon>Isochrysidales</taxon>
        <taxon>Noelaerhabdaceae</taxon>
        <taxon>Emiliania</taxon>
    </lineage>
</organism>
<dbReference type="GO" id="GO:0005524">
    <property type="term" value="F:ATP binding"/>
    <property type="evidence" value="ECO:0007669"/>
    <property type="project" value="UniProtKB-KW"/>
</dbReference>
<accession>A0A0D3KLD8</accession>
<dbReference type="Proteomes" id="UP000013827">
    <property type="component" value="Unassembled WGS sequence"/>
</dbReference>
<keyword evidence="4" id="KW-0067">ATP-binding</keyword>
<name>A0A0D3KLD8_EMIH1</name>
<feature type="domain" description="Protein kinase" evidence="6">
    <location>
        <begin position="103"/>
        <end position="294"/>
    </location>
</feature>
<dbReference type="eggNOG" id="KOG0192">
    <property type="taxonomic scope" value="Eukaryota"/>
</dbReference>
<dbReference type="GeneID" id="17281844"/>
<dbReference type="Pfam" id="PF00069">
    <property type="entry name" value="Pkinase"/>
    <property type="match status" value="1"/>
</dbReference>
<reference evidence="7" key="2">
    <citation type="submission" date="2024-10" db="UniProtKB">
        <authorList>
            <consortium name="EnsemblProtists"/>
        </authorList>
    </citation>
    <scope>IDENTIFICATION</scope>
</reference>
<dbReference type="PANTHER" id="PTHR43289">
    <property type="entry name" value="MITOGEN-ACTIVATED PROTEIN KINASE KINASE KINASE 20-RELATED"/>
    <property type="match status" value="1"/>
</dbReference>
<evidence type="ECO:0000256" key="1">
    <source>
        <dbReference type="ARBA" id="ARBA00022679"/>
    </source>
</evidence>
<proteinExistence type="predicted"/>
<dbReference type="InterPro" id="IPR011009">
    <property type="entry name" value="Kinase-like_dom_sf"/>
</dbReference>
<evidence type="ECO:0000256" key="4">
    <source>
        <dbReference type="ARBA" id="ARBA00022840"/>
    </source>
</evidence>
<protein>
    <recommendedName>
        <fullName evidence="6">Protein kinase domain-containing protein</fullName>
    </recommendedName>
</protein>
<feature type="compositionally biased region" description="Low complexity" evidence="5">
    <location>
        <begin position="31"/>
        <end position="45"/>
    </location>
</feature>
<feature type="region of interest" description="Disordered" evidence="5">
    <location>
        <begin position="1"/>
        <end position="50"/>
    </location>
</feature>
<keyword evidence="3" id="KW-0418">Kinase</keyword>
<dbReference type="RefSeq" id="XP_005789002.1">
    <property type="nucleotide sequence ID" value="XM_005788945.1"/>
</dbReference>
<sequence length="294" mass="31307">MGLFRSSFRDSGSDSKSSTTRAGPATIGQVTPATSGPATPSTSSADSVVDNEAASLHQKSMAAVDSEILSSSSARLRAECAALGWEAGALEVPAAGRTPFADFRQHAKLASGEFCDVSAAVFRGSDGLTFRVGVKVLKAGRQVTEIAVSDLRREAAVLARLRHPHVVCLVAFGEHPNGMPFYAMELFEATLSAVLPRKPKEAKAGYRILHRDIKPGNIGLAAGGRVVLADFGLLKLWKRGGEAEDTPRALTGMTGALRYMAPEAEVFSFTSLLYQLLAHQKPFAWMNAEQFLAE</sequence>
<dbReference type="HOGENOM" id="CLU_948634_0_0_1"/>
<dbReference type="GO" id="GO:0004674">
    <property type="term" value="F:protein serine/threonine kinase activity"/>
    <property type="evidence" value="ECO:0007669"/>
    <property type="project" value="TreeGrafter"/>
</dbReference>
<evidence type="ECO:0000256" key="2">
    <source>
        <dbReference type="ARBA" id="ARBA00022741"/>
    </source>
</evidence>
<dbReference type="SMART" id="SM00220">
    <property type="entry name" value="S_TKc"/>
    <property type="match status" value="1"/>
</dbReference>
<dbReference type="SUPFAM" id="SSF56112">
    <property type="entry name" value="Protein kinase-like (PK-like)"/>
    <property type="match status" value="1"/>
</dbReference>
<dbReference type="GO" id="GO:0000922">
    <property type="term" value="C:spindle pole"/>
    <property type="evidence" value="ECO:0007669"/>
    <property type="project" value="UniProtKB-SubCell"/>
</dbReference>
<evidence type="ECO:0000259" key="6">
    <source>
        <dbReference type="PROSITE" id="PS50011"/>
    </source>
</evidence>
<dbReference type="EnsemblProtists" id="EOD36573">
    <property type="protein sequence ID" value="EOD36573"/>
    <property type="gene ID" value="EMIHUDRAFT_471530"/>
</dbReference>
<dbReference type="PROSITE" id="PS50011">
    <property type="entry name" value="PROTEIN_KINASE_DOM"/>
    <property type="match status" value="1"/>
</dbReference>